<name>G4TWM7_SERID</name>
<evidence type="ECO:0000256" key="1">
    <source>
        <dbReference type="PROSITE-ProRule" id="PRU00221"/>
    </source>
</evidence>
<feature type="repeat" description="WD" evidence="1">
    <location>
        <begin position="122"/>
        <end position="156"/>
    </location>
</feature>
<dbReference type="SUPFAM" id="SSF50978">
    <property type="entry name" value="WD40 repeat-like"/>
    <property type="match status" value="1"/>
</dbReference>
<feature type="compositionally biased region" description="Basic and acidic residues" evidence="2">
    <location>
        <begin position="15"/>
        <end position="24"/>
    </location>
</feature>
<keyword evidence="4" id="KW-1185">Reference proteome</keyword>
<dbReference type="InParanoid" id="G4TWM7"/>
<keyword evidence="1" id="KW-0853">WD repeat</keyword>
<evidence type="ECO:0000313" key="4">
    <source>
        <dbReference type="Proteomes" id="UP000007148"/>
    </source>
</evidence>
<dbReference type="PANTHER" id="PTHR19879:SF9">
    <property type="entry name" value="TRANSCRIPTION INITIATION FACTOR TFIID SUBUNIT 5"/>
    <property type="match status" value="1"/>
</dbReference>
<dbReference type="Pfam" id="PF00400">
    <property type="entry name" value="WD40"/>
    <property type="match status" value="1"/>
</dbReference>
<dbReference type="InterPro" id="IPR015943">
    <property type="entry name" value="WD40/YVTN_repeat-like_dom_sf"/>
</dbReference>
<feature type="compositionally biased region" description="Polar residues" evidence="2">
    <location>
        <begin position="1"/>
        <end position="13"/>
    </location>
</feature>
<comment type="caution">
    <text evidence="3">The sequence shown here is derived from an EMBL/GenBank/DDBJ whole genome shotgun (WGS) entry which is preliminary data.</text>
</comment>
<evidence type="ECO:0000313" key="3">
    <source>
        <dbReference type="EMBL" id="CCA75720.1"/>
    </source>
</evidence>
<protein>
    <submittedName>
        <fullName evidence="3">Uncharacterized protein</fullName>
    </submittedName>
</protein>
<dbReference type="EMBL" id="CAFZ01000505">
    <property type="protein sequence ID" value="CCA75720.1"/>
    <property type="molecule type" value="Genomic_DNA"/>
</dbReference>
<feature type="region of interest" description="Disordered" evidence="2">
    <location>
        <begin position="1"/>
        <end position="24"/>
    </location>
</feature>
<dbReference type="SMART" id="SM00320">
    <property type="entry name" value="WD40"/>
    <property type="match status" value="2"/>
</dbReference>
<accession>G4TWM7</accession>
<dbReference type="OrthoDB" id="6262491at2759"/>
<dbReference type="AlphaFoldDB" id="G4TWM7"/>
<sequence length="225" mass="24614">MSSRRPTTSTNKTRNPKDPLRERGLKQASDVLAPLKAACRATKSIAVSSNGLRLASTSNVRTIRLWDVTTGQSWGEPIQCLGYFPAVSITFFPDSPGIAFAFEEGCIQLRNVDTGQGFRKPLRFGESSVCIISFSRDGSRLISSSCEGMVQLWGVEAYANSDHYAQETSDSGLKDELEGDPLGISIPGFTNCLLFPDGWVQFSGNYLVWVPPDSRYGLLSPHLLL</sequence>
<organism evidence="3 4">
    <name type="scientific">Serendipita indica (strain DSM 11827)</name>
    <name type="common">Root endophyte fungus</name>
    <name type="synonym">Piriformospora indica</name>
    <dbReference type="NCBI Taxonomy" id="1109443"/>
    <lineage>
        <taxon>Eukaryota</taxon>
        <taxon>Fungi</taxon>
        <taxon>Dikarya</taxon>
        <taxon>Basidiomycota</taxon>
        <taxon>Agaricomycotina</taxon>
        <taxon>Agaricomycetes</taxon>
        <taxon>Sebacinales</taxon>
        <taxon>Serendipitaceae</taxon>
        <taxon>Serendipita</taxon>
    </lineage>
</organism>
<dbReference type="STRING" id="1109443.G4TWM7"/>
<evidence type="ECO:0000256" key="2">
    <source>
        <dbReference type="SAM" id="MobiDB-lite"/>
    </source>
</evidence>
<dbReference type="Proteomes" id="UP000007148">
    <property type="component" value="Unassembled WGS sequence"/>
</dbReference>
<dbReference type="InterPro" id="IPR036322">
    <property type="entry name" value="WD40_repeat_dom_sf"/>
</dbReference>
<dbReference type="PROSITE" id="PS50082">
    <property type="entry name" value="WD_REPEATS_2"/>
    <property type="match status" value="1"/>
</dbReference>
<proteinExistence type="predicted"/>
<dbReference type="PANTHER" id="PTHR19879">
    <property type="entry name" value="TRANSCRIPTION INITIATION FACTOR TFIID"/>
    <property type="match status" value="1"/>
</dbReference>
<reference evidence="3 4" key="1">
    <citation type="journal article" date="2011" name="PLoS Pathog.">
        <title>Endophytic Life Strategies Decoded by Genome and Transcriptome Analyses of the Mutualistic Root Symbiont Piriformospora indica.</title>
        <authorList>
            <person name="Zuccaro A."/>
            <person name="Lahrmann U."/>
            <person name="Guldener U."/>
            <person name="Langen G."/>
            <person name="Pfiffi S."/>
            <person name="Biedenkopf D."/>
            <person name="Wong P."/>
            <person name="Samans B."/>
            <person name="Grimm C."/>
            <person name="Basiewicz M."/>
            <person name="Murat C."/>
            <person name="Martin F."/>
            <person name="Kogel K.H."/>
        </authorList>
    </citation>
    <scope>NUCLEOTIDE SEQUENCE [LARGE SCALE GENOMIC DNA]</scope>
    <source>
        <strain evidence="3 4">DSM 11827</strain>
    </source>
</reference>
<feature type="non-terminal residue" evidence="3">
    <location>
        <position position="225"/>
    </location>
</feature>
<dbReference type="HOGENOM" id="CLU_000288_57_19_1"/>
<dbReference type="InterPro" id="IPR001680">
    <property type="entry name" value="WD40_rpt"/>
</dbReference>
<dbReference type="Gene3D" id="2.130.10.10">
    <property type="entry name" value="YVTN repeat-like/Quinoprotein amine dehydrogenase"/>
    <property type="match status" value="1"/>
</dbReference>
<gene>
    <name evidence="3" type="ORF">PIIN_09710</name>
</gene>